<keyword evidence="1" id="KW-1133">Transmembrane helix</keyword>
<dbReference type="EMBL" id="JBIAMX010000005">
    <property type="protein sequence ID" value="MFF0543357.1"/>
    <property type="molecule type" value="Genomic_DNA"/>
</dbReference>
<reference evidence="2 3" key="1">
    <citation type="submission" date="2024-10" db="EMBL/GenBank/DDBJ databases">
        <title>The Natural Products Discovery Center: Release of the First 8490 Sequenced Strains for Exploring Actinobacteria Biosynthetic Diversity.</title>
        <authorList>
            <person name="Kalkreuter E."/>
            <person name="Kautsar S.A."/>
            <person name="Yang D."/>
            <person name="Bader C.D."/>
            <person name="Teijaro C.N."/>
            <person name="Fluegel L."/>
            <person name="Davis C.M."/>
            <person name="Simpson J.R."/>
            <person name="Lauterbach L."/>
            <person name="Steele A.D."/>
            <person name="Gui C."/>
            <person name="Meng S."/>
            <person name="Li G."/>
            <person name="Viehrig K."/>
            <person name="Ye F."/>
            <person name="Su P."/>
            <person name="Kiefer A.F."/>
            <person name="Nichols A."/>
            <person name="Cepeda A.J."/>
            <person name="Yan W."/>
            <person name="Fan B."/>
            <person name="Jiang Y."/>
            <person name="Adhikari A."/>
            <person name="Zheng C.-J."/>
            <person name="Schuster L."/>
            <person name="Cowan T.M."/>
            <person name="Smanski M.J."/>
            <person name="Chevrette M.G."/>
            <person name="De Carvalho L.P.S."/>
            <person name="Shen B."/>
        </authorList>
    </citation>
    <scope>NUCLEOTIDE SEQUENCE [LARGE SCALE GENOMIC DNA]</scope>
    <source>
        <strain evidence="2 3">NPDC004045</strain>
    </source>
</reference>
<evidence type="ECO:0000256" key="1">
    <source>
        <dbReference type="SAM" id="Phobius"/>
    </source>
</evidence>
<name>A0ABW6PLT7_9NOCA</name>
<comment type="caution">
    <text evidence="2">The sequence shown here is derived from an EMBL/GenBank/DDBJ whole genome shotgun (WGS) entry which is preliminary data.</text>
</comment>
<protein>
    <submittedName>
        <fullName evidence="2">Uncharacterized protein</fullName>
    </submittedName>
</protein>
<dbReference type="RefSeq" id="WP_157224802.1">
    <property type="nucleotide sequence ID" value="NZ_JBIAMX010000005.1"/>
</dbReference>
<accession>A0ABW6PLT7</accession>
<feature type="transmembrane region" description="Helical" evidence="1">
    <location>
        <begin position="7"/>
        <end position="31"/>
    </location>
</feature>
<keyword evidence="3" id="KW-1185">Reference proteome</keyword>
<evidence type="ECO:0000313" key="2">
    <source>
        <dbReference type="EMBL" id="MFF0543357.1"/>
    </source>
</evidence>
<gene>
    <name evidence="2" type="ORF">ACFYTF_11040</name>
</gene>
<keyword evidence="1" id="KW-0812">Transmembrane</keyword>
<organism evidence="2 3">
    <name type="scientific">Nocardia thailandica</name>
    <dbReference type="NCBI Taxonomy" id="257275"/>
    <lineage>
        <taxon>Bacteria</taxon>
        <taxon>Bacillati</taxon>
        <taxon>Actinomycetota</taxon>
        <taxon>Actinomycetes</taxon>
        <taxon>Mycobacteriales</taxon>
        <taxon>Nocardiaceae</taxon>
        <taxon>Nocardia</taxon>
    </lineage>
</organism>
<proteinExistence type="predicted"/>
<evidence type="ECO:0000313" key="3">
    <source>
        <dbReference type="Proteomes" id="UP001601444"/>
    </source>
</evidence>
<feature type="transmembrane region" description="Helical" evidence="1">
    <location>
        <begin position="37"/>
        <end position="57"/>
    </location>
</feature>
<keyword evidence="1" id="KW-0472">Membrane</keyword>
<dbReference type="Proteomes" id="UP001601444">
    <property type="component" value="Unassembled WGS sequence"/>
</dbReference>
<sequence>MVRFGVWMMVFGFGSILLQAMDMHFVLLAWADDYQPLFGGALGGLGVIVALFGFGLASSSAD</sequence>